<sequence length="51" mass="5732">MLHAVLSKVCILDDTVIHSIGNAHHVMKISVQIKVHLIQDILVIDDCQAFR</sequence>
<gene>
    <name evidence="1" type="ORF">SDC9_161807</name>
</gene>
<name>A0A645FKJ3_9ZZZZ</name>
<evidence type="ECO:0000313" key="1">
    <source>
        <dbReference type="EMBL" id="MPN14480.1"/>
    </source>
</evidence>
<proteinExistence type="predicted"/>
<protein>
    <submittedName>
        <fullName evidence="1">Uncharacterized protein</fullName>
    </submittedName>
</protein>
<comment type="caution">
    <text evidence="1">The sequence shown here is derived from an EMBL/GenBank/DDBJ whole genome shotgun (WGS) entry which is preliminary data.</text>
</comment>
<accession>A0A645FKJ3</accession>
<dbReference type="EMBL" id="VSSQ01061112">
    <property type="protein sequence ID" value="MPN14480.1"/>
    <property type="molecule type" value="Genomic_DNA"/>
</dbReference>
<organism evidence="1">
    <name type="scientific">bioreactor metagenome</name>
    <dbReference type="NCBI Taxonomy" id="1076179"/>
    <lineage>
        <taxon>unclassified sequences</taxon>
        <taxon>metagenomes</taxon>
        <taxon>ecological metagenomes</taxon>
    </lineage>
</organism>
<dbReference type="AlphaFoldDB" id="A0A645FKJ3"/>
<reference evidence="1" key="1">
    <citation type="submission" date="2019-08" db="EMBL/GenBank/DDBJ databases">
        <authorList>
            <person name="Kucharzyk K."/>
            <person name="Murdoch R.W."/>
            <person name="Higgins S."/>
            <person name="Loffler F."/>
        </authorList>
    </citation>
    <scope>NUCLEOTIDE SEQUENCE</scope>
</reference>